<evidence type="ECO:0000256" key="6">
    <source>
        <dbReference type="ARBA" id="ARBA00023136"/>
    </source>
</evidence>
<evidence type="ECO:0000256" key="3">
    <source>
        <dbReference type="ARBA" id="ARBA00022692"/>
    </source>
</evidence>
<feature type="transmembrane region" description="Helical" evidence="9">
    <location>
        <begin position="138"/>
        <end position="161"/>
    </location>
</feature>
<evidence type="ECO:0000256" key="4">
    <source>
        <dbReference type="ARBA" id="ARBA00022989"/>
    </source>
</evidence>
<keyword evidence="4 9" id="KW-1133">Transmembrane helix</keyword>
<protein>
    <recommendedName>
        <fullName evidence="10">G-protein coupled receptors family 1 profile domain-containing protein</fullName>
    </recommendedName>
</protein>
<dbReference type="InterPro" id="IPR000276">
    <property type="entry name" value="GPCR_Rhodpsn"/>
</dbReference>
<evidence type="ECO:0000256" key="8">
    <source>
        <dbReference type="ARBA" id="ARBA00023224"/>
    </source>
</evidence>
<keyword evidence="3 9" id="KW-0812">Transmembrane</keyword>
<feature type="transmembrane region" description="Helical" evidence="9">
    <location>
        <begin position="100"/>
        <end position="118"/>
    </location>
</feature>
<evidence type="ECO:0000313" key="12">
    <source>
        <dbReference type="Proteomes" id="UP000887567"/>
    </source>
</evidence>
<dbReference type="KEGG" id="epa:114575719"/>
<dbReference type="SUPFAM" id="SSF81321">
    <property type="entry name" value="Family A G protein-coupled receptor-like"/>
    <property type="match status" value="1"/>
</dbReference>
<keyword evidence="8" id="KW-0807">Transducer</keyword>
<organism evidence="11 12">
    <name type="scientific">Exaiptasia diaphana</name>
    <name type="common">Tropical sea anemone</name>
    <name type="synonym">Aiptasia pulchella</name>
    <dbReference type="NCBI Taxonomy" id="2652724"/>
    <lineage>
        <taxon>Eukaryota</taxon>
        <taxon>Metazoa</taxon>
        <taxon>Cnidaria</taxon>
        <taxon>Anthozoa</taxon>
        <taxon>Hexacorallia</taxon>
        <taxon>Actiniaria</taxon>
        <taxon>Aiptasiidae</taxon>
        <taxon>Exaiptasia</taxon>
    </lineage>
</organism>
<evidence type="ECO:0000259" key="10">
    <source>
        <dbReference type="PROSITE" id="PS50262"/>
    </source>
</evidence>
<proteinExistence type="predicted"/>
<dbReference type="InterPro" id="IPR017452">
    <property type="entry name" value="GPCR_Rhodpsn_7TM"/>
</dbReference>
<keyword evidence="5" id="KW-0297">G-protein coupled receptor</keyword>
<dbReference type="GO" id="GO:0005886">
    <property type="term" value="C:plasma membrane"/>
    <property type="evidence" value="ECO:0007669"/>
    <property type="project" value="UniProtKB-SubCell"/>
</dbReference>
<evidence type="ECO:0000256" key="1">
    <source>
        <dbReference type="ARBA" id="ARBA00004651"/>
    </source>
</evidence>
<dbReference type="PROSITE" id="PS50262">
    <property type="entry name" value="G_PROTEIN_RECEP_F1_2"/>
    <property type="match status" value="1"/>
</dbReference>
<dbReference type="RefSeq" id="XP_028516960.1">
    <property type="nucleotide sequence ID" value="XM_028661159.1"/>
</dbReference>
<dbReference type="OMA" id="CACFACK"/>
<sequence length="323" mass="36742">MTANDAKSKMASDLRARNTTAVIFEVTFSTVVFLCSLIGNFLVLFSTYRNSALRKGVYIYIFFLSLNDMTMTMLLVLMSLKSLVLGYNAYGTIACDVQGVLLLASFLVSLFLMSFIAISRYFKMLKTQVYNRVFNSKFGVFSSICMWVFWSMVWTVAVAVSDRLVEFHPGFSICTIDLDKTVLLKLIVLLSVASNYIVIVFCYFKIWRFVRSHTEAMSNSQVNAEEVKTVRILFAIVLAFTLCISPMFLCGFVDAVFGMYKLPRQLYLTVVLMVGLSSIVNPVINGCMNQTYQQEFKKIIHAMNILRCRNRNVIISFSTEQIE</sequence>
<keyword evidence="6 9" id="KW-0472">Membrane</keyword>
<accession>A0A913YNA4</accession>
<evidence type="ECO:0000256" key="7">
    <source>
        <dbReference type="ARBA" id="ARBA00023170"/>
    </source>
</evidence>
<dbReference type="PANTHER" id="PTHR24228:SF59">
    <property type="entry name" value="NEUROPEPTIDE RECEPTOR 15"/>
    <property type="match status" value="1"/>
</dbReference>
<evidence type="ECO:0000256" key="5">
    <source>
        <dbReference type="ARBA" id="ARBA00023040"/>
    </source>
</evidence>
<feature type="transmembrane region" description="Helical" evidence="9">
    <location>
        <begin position="57"/>
        <end position="80"/>
    </location>
</feature>
<dbReference type="PANTHER" id="PTHR24228">
    <property type="entry name" value="B2 BRADYKININ RECEPTOR/ANGIOTENSIN II RECEPTOR"/>
    <property type="match status" value="1"/>
</dbReference>
<evidence type="ECO:0000256" key="2">
    <source>
        <dbReference type="ARBA" id="ARBA00022475"/>
    </source>
</evidence>
<dbReference type="CDD" id="cd00637">
    <property type="entry name" value="7tm_classA_rhodopsin-like"/>
    <property type="match status" value="1"/>
</dbReference>
<keyword evidence="12" id="KW-1185">Reference proteome</keyword>
<evidence type="ECO:0000313" key="11">
    <source>
        <dbReference type="EnsemblMetazoa" id="XP_028516960.1"/>
    </source>
</evidence>
<dbReference type="AlphaFoldDB" id="A0A913YNA4"/>
<reference evidence="11" key="1">
    <citation type="submission" date="2022-11" db="UniProtKB">
        <authorList>
            <consortium name="EnsemblMetazoa"/>
        </authorList>
    </citation>
    <scope>IDENTIFICATION</scope>
</reference>
<feature type="domain" description="G-protein coupled receptors family 1 profile" evidence="10">
    <location>
        <begin position="39"/>
        <end position="285"/>
    </location>
</feature>
<dbReference type="EnsemblMetazoa" id="XM_028661159.1">
    <property type="protein sequence ID" value="XP_028516960.1"/>
    <property type="gene ID" value="LOC114575719"/>
</dbReference>
<keyword evidence="2" id="KW-1003">Cell membrane</keyword>
<feature type="transmembrane region" description="Helical" evidence="9">
    <location>
        <begin position="232"/>
        <end position="260"/>
    </location>
</feature>
<feature type="transmembrane region" description="Helical" evidence="9">
    <location>
        <begin position="181"/>
        <end position="204"/>
    </location>
</feature>
<keyword evidence="7" id="KW-0675">Receptor</keyword>
<name>A0A913YNA4_EXADI</name>
<feature type="transmembrane region" description="Helical" evidence="9">
    <location>
        <begin position="20"/>
        <end position="45"/>
    </location>
</feature>
<feature type="transmembrane region" description="Helical" evidence="9">
    <location>
        <begin position="266"/>
        <end position="288"/>
    </location>
</feature>
<dbReference type="Proteomes" id="UP000887567">
    <property type="component" value="Unplaced"/>
</dbReference>
<dbReference type="Pfam" id="PF00001">
    <property type="entry name" value="7tm_1"/>
    <property type="match status" value="1"/>
</dbReference>
<dbReference type="PRINTS" id="PR00237">
    <property type="entry name" value="GPCRRHODOPSN"/>
</dbReference>
<dbReference type="OrthoDB" id="10044919at2759"/>
<dbReference type="GeneID" id="114575719"/>
<dbReference type="Gene3D" id="1.20.1070.10">
    <property type="entry name" value="Rhodopsin 7-helix transmembrane proteins"/>
    <property type="match status" value="1"/>
</dbReference>
<dbReference type="GO" id="GO:0004930">
    <property type="term" value="F:G protein-coupled receptor activity"/>
    <property type="evidence" value="ECO:0007669"/>
    <property type="project" value="UniProtKB-KW"/>
</dbReference>
<comment type="subcellular location">
    <subcellularLocation>
        <location evidence="1">Cell membrane</location>
        <topology evidence="1">Multi-pass membrane protein</topology>
    </subcellularLocation>
</comment>
<evidence type="ECO:0000256" key="9">
    <source>
        <dbReference type="SAM" id="Phobius"/>
    </source>
</evidence>